<dbReference type="GeneID" id="103384422"/>
<reference evidence="1" key="2">
    <citation type="submission" date="2025-08" db="UniProtKB">
        <authorList>
            <consortium name="Ensembl"/>
        </authorList>
    </citation>
    <scope>IDENTIFICATION</scope>
</reference>
<dbReference type="Ensembl" id="ENSCSET00000029031.1">
    <property type="protein sequence ID" value="ENSCSEP00000028645.1"/>
    <property type="gene ID" value="ENSCSEG00000018334.1"/>
</dbReference>
<reference evidence="1" key="3">
    <citation type="submission" date="2025-09" db="UniProtKB">
        <authorList>
            <consortium name="Ensembl"/>
        </authorList>
    </citation>
    <scope>IDENTIFICATION</scope>
</reference>
<organism evidence="1 2">
    <name type="scientific">Cynoglossus semilaevis</name>
    <name type="common">Tongue sole</name>
    <dbReference type="NCBI Taxonomy" id="244447"/>
    <lineage>
        <taxon>Eukaryota</taxon>
        <taxon>Metazoa</taxon>
        <taxon>Chordata</taxon>
        <taxon>Craniata</taxon>
        <taxon>Vertebrata</taxon>
        <taxon>Euteleostomi</taxon>
        <taxon>Actinopterygii</taxon>
        <taxon>Neopterygii</taxon>
        <taxon>Teleostei</taxon>
        <taxon>Neoteleostei</taxon>
        <taxon>Acanthomorphata</taxon>
        <taxon>Carangaria</taxon>
        <taxon>Pleuronectiformes</taxon>
        <taxon>Pleuronectoidei</taxon>
        <taxon>Cynoglossidae</taxon>
        <taxon>Cynoglossinae</taxon>
        <taxon>Cynoglossus</taxon>
    </lineage>
</organism>
<dbReference type="OMA" id="CEGAVSY"/>
<proteinExistence type="predicted"/>
<accession>A0A3P8WVC7</accession>
<name>A0A3P8WVC7_CYNSE</name>
<keyword evidence="2" id="KW-1185">Reference proteome</keyword>
<dbReference type="InParanoid" id="A0A3P8WVC7"/>
<dbReference type="KEGG" id="csem:103384422"/>
<dbReference type="OrthoDB" id="417678at2759"/>
<dbReference type="PANTHER" id="PTHR36960:SF1">
    <property type="entry name" value="SI:DKEY-32E6.3"/>
    <property type="match status" value="1"/>
</dbReference>
<evidence type="ECO:0000313" key="1">
    <source>
        <dbReference type="Ensembl" id="ENSCSEP00000028645.1"/>
    </source>
</evidence>
<dbReference type="Proteomes" id="UP000265120">
    <property type="component" value="Chromosome 10"/>
</dbReference>
<dbReference type="AlphaFoldDB" id="A0A3P8WVC7"/>
<reference evidence="1 2" key="1">
    <citation type="journal article" date="2014" name="Nat. Genet.">
        <title>Whole-genome sequence of a flatfish provides insights into ZW sex chromosome evolution and adaptation to a benthic lifestyle.</title>
        <authorList>
            <person name="Chen S."/>
            <person name="Zhang G."/>
            <person name="Shao C."/>
            <person name="Huang Q."/>
            <person name="Liu G."/>
            <person name="Zhang P."/>
            <person name="Song W."/>
            <person name="An N."/>
            <person name="Chalopin D."/>
            <person name="Volff J.N."/>
            <person name="Hong Y."/>
            <person name="Li Q."/>
            <person name="Sha Z."/>
            <person name="Zhou H."/>
            <person name="Xie M."/>
            <person name="Yu Q."/>
            <person name="Liu Y."/>
            <person name="Xiang H."/>
            <person name="Wang N."/>
            <person name="Wu K."/>
            <person name="Yang C."/>
            <person name="Zhou Q."/>
            <person name="Liao X."/>
            <person name="Yang L."/>
            <person name="Hu Q."/>
            <person name="Zhang J."/>
            <person name="Meng L."/>
            <person name="Jin L."/>
            <person name="Tian Y."/>
            <person name="Lian J."/>
            <person name="Yang J."/>
            <person name="Miao G."/>
            <person name="Liu S."/>
            <person name="Liang Z."/>
            <person name="Yan F."/>
            <person name="Li Y."/>
            <person name="Sun B."/>
            <person name="Zhang H."/>
            <person name="Zhang J."/>
            <person name="Zhu Y."/>
            <person name="Du M."/>
            <person name="Zhao Y."/>
            <person name="Schartl M."/>
            <person name="Tang Q."/>
            <person name="Wang J."/>
        </authorList>
    </citation>
    <scope>NUCLEOTIDE SEQUENCE</scope>
</reference>
<dbReference type="GeneTree" id="ENSGT00390000003093"/>
<evidence type="ECO:0000313" key="2">
    <source>
        <dbReference type="Proteomes" id="UP000265120"/>
    </source>
</evidence>
<protein>
    <submittedName>
        <fullName evidence="1">Si:dkey-32e6.3</fullName>
    </submittedName>
</protein>
<dbReference type="PANTHER" id="PTHR36960">
    <property type="entry name" value="SI:DKEY-32E6.3"/>
    <property type="match status" value="1"/>
</dbReference>
<sequence>MADFGGSNSLISKHDEGVNSSTLPASDLGRLQTASVTVSTGCQPGFTTPNQELNKRTVLHVDLNSTILVSDAVTCQGTIAALDYFLTTVTWGKINKHGKWEWLSDSPSLLPPSGEAVSYYSQFGRTPAFTSGPGRRFRKYLDEHLDLLLWPEGVKADRELSSRGEDGRLYHWIVPSFFQLLKDLRQENRDFSIVFRTFGTDLQRVLRVMNRALNEGAHPLFPDLIDLKLTVNMNPGKIRCGKKKMVLSQGQHQVSTTVDGERGLYNYLSSVQGLAGFQDHFDWWAQNKFSTCGGKPMWINPFDKTVQHIFIDDNIRQKDEDTIVQPRVFLDPDGDQIRLASTSELYDLTLVQTDLLKAISDPHYFTERVHICLENYERTLQQ</sequence>
<dbReference type="RefSeq" id="XP_008316150.1">
    <property type="nucleotide sequence ID" value="XM_008317928.3"/>
</dbReference>